<reference evidence="2" key="1">
    <citation type="journal article" date="2019" name="Int. J. Syst. Evol. Microbiol.">
        <title>The Global Catalogue of Microorganisms (GCM) 10K type strain sequencing project: providing services to taxonomists for standard genome sequencing and annotation.</title>
        <authorList>
            <consortium name="The Broad Institute Genomics Platform"/>
            <consortium name="The Broad Institute Genome Sequencing Center for Infectious Disease"/>
            <person name="Wu L."/>
            <person name="Ma J."/>
        </authorList>
    </citation>
    <scope>NUCLEOTIDE SEQUENCE [LARGE SCALE GENOMIC DNA]</scope>
    <source>
        <strain evidence="2">CCM 320</strain>
    </source>
</reference>
<organism evidence="1 2">
    <name type="scientific">Planomicrobium okeanokoites</name>
    <name type="common">Planococcus okeanokoites</name>
    <name type="synonym">Flavobacterium okeanokoites</name>
    <dbReference type="NCBI Taxonomy" id="244"/>
    <lineage>
        <taxon>Bacteria</taxon>
        <taxon>Bacillati</taxon>
        <taxon>Bacillota</taxon>
        <taxon>Bacilli</taxon>
        <taxon>Bacillales</taxon>
        <taxon>Caryophanaceae</taxon>
        <taxon>Planomicrobium</taxon>
    </lineage>
</organism>
<evidence type="ECO:0008006" key="3">
    <source>
        <dbReference type="Google" id="ProtNLM"/>
    </source>
</evidence>
<evidence type="ECO:0000313" key="2">
    <source>
        <dbReference type="Proteomes" id="UP001595625"/>
    </source>
</evidence>
<dbReference type="EMBL" id="JBHRUJ010000001">
    <property type="protein sequence ID" value="MFC3209566.1"/>
    <property type="molecule type" value="Genomic_DNA"/>
</dbReference>
<evidence type="ECO:0000313" key="1">
    <source>
        <dbReference type="EMBL" id="MFC3209566.1"/>
    </source>
</evidence>
<proteinExistence type="predicted"/>
<gene>
    <name evidence="1" type="ORF">ACFOEJ_00580</name>
</gene>
<keyword evidence="2" id="KW-1185">Reference proteome</keyword>
<dbReference type="RefSeq" id="WP_165850171.1">
    <property type="nucleotide sequence ID" value="NZ_CAXIAC010000008.1"/>
</dbReference>
<accession>A0ABV7KI83</accession>
<sequence>MVKEEEKVVFVYELDKLQHEYRKCTDLSMRQQIREDIALLQKVISNSGNELDRQDNIF</sequence>
<comment type="caution">
    <text evidence="1">The sequence shown here is derived from an EMBL/GenBank/DDBJ whole genome shotgun (WGS) entry which is preliminary data.</text>
</comment>
<dbReference type="Proteomes" id="UP001595625">
    <property type="component" value="Unassembled WGS sequence"/>
</dbReference>
<protein>
    <recommendedName>
        <fullName evidence="3">Spo0E like sporulation regulatory protein</fullName>
    </recommendedName>
</protein>
<name>A0ABV7KI83_PLAOK</name>